<keyword evidence="2" id="KW-1185">Reference proteome</keyword>
<name>A0A8H2ZUB1_9HELO</name>
<gene>
    <name evidence="1" type="ORF">SCLTRI_LOCUS8545</name>
</gene>
<protein>
    <submittedName>
        <fullName evidence="1">7be64807-1d1e-4f3a-9421-53e2a6f1a066</fullName>
    </submittedName>
</protein>
<evidence type="ECO:0000313" key="2">
    <source>
        <dbReference type="Proteomes" id="UP000624404"/>
    </source>
</evidence>
<comment type="caution">
    <text evidence="1">The sequence shown here is derived from an EMBL/GenBank/DDBJ whole genome shotgun (WGS) entry which is preliminary data.</text>
</comment>
<dbReference type="EMBL" id="CAJHIA010000032">
    <property type="protein sequence ID" value="CAD6448752.1"/>
    <property type="molecule type" value="Genomic_DNA"/>
</dbReference>
<sequence>MQVARKAPYSPYENESGRFWLRIGGRTFNFITTNEKEKEENGADPNAERLKGPFRSCVWLGFGTKKFKQDKMNSEEVLKENILLDEKGLDMK</sequence>
<dbReference type="OrthoDB" id="3494854at2759"/>
<dbReference type="AlphaFoldDB" id="A0A8H2ZUB1"/>
<proteinExistence type="predicted"/>
<reference evidence="1" key="1">
    <citation type="submission" date="2020-10" db="EMBL/GenBank/DDBJ databases">
        <authorList>
            <person name="Kusch S."/>
        </authorList>
    </citation>
    <scope>NUCLEOTIDE SEQUENCE</scope>
    <source>
        <strain evidence="1">SwB9</strain>
    </source>
</reference>
<evidence type="ECO:0000313" key="1">
    <source>
        <dbReference type="EMBL" id="CAD6448752.1"/>
    </source>
</evidence>
<accession>A0A8H2ZUB1</accession>
<dbReference type="Proteomes" id="UP000624404">
    <property type="component" value="Unassembled WGS sequence"/>
</dbReference>
<organism evidence="1 2">
    <name type="scientific">Sclerotinia trifoliorum</name>
    <dbReference type="NCBI Taxonomy" id="28548"/>
    <lineage>
        <taxon>Eukaryota</taxon>
        <taxon>Fungi</taxon>
        <taxon>Dikarya</taxon>
        <taxon>Ascomycota</taxon>
        <taxon>Pezizomycotina</taxon>
        <taxon>Leotiomycetes</taxon>
        <taxon>Helotiales</taxon>
        <taxon>Sclerotiniaceae</taxon>
        <taxon>Sclerotinia</taxon>
    </lineage>
</organism>